<dbReference type="GO" id="GO:0003700">
    <property type="term" value="F:DNA-binding transcription factor activity"/>
    <property type="evidence" value="ECO:0007669"/>
    <property type="project" value="TreeGrafter"/>
</dbReference>
<dbReference type="PANTHER" id="PTHR30055:SF220">
    <property type="entry name" value="TETR-FAMILY REGULATORY PROTEIN"/>
    <property type="match status" value="1"/>
</dbReference>
<dbReference type="Proteomes" id="UP000215316">
    <property type="component" value="Unassembled WGS sequence"/>
</dbReference>
<organism evidence="6 7">
    <name type="scientific">Clavibacter tessellarius</name>
    <dbReference type="NCBI Taxonomy" id="31965"/>
    <lineage>
        <taxon>Bacteria</taxon>
        <taxon>Bacillati</taxon>
        <taxon>Actinomycetota</taxon>
        <taxon>Actinomycetes</taxon>
        <taxon>Micrococcales</taxon>
        <taxon>Microbacteriaceae</taxon>
        <taxon>Clavibacter</taxon>
    </lineage>
</organism>
<dbReference type="AlphaFoldDB" id="A0A225CA87"/>
<dbReference type="InterPro" id="IPR036271">
    <property type="entry name" value="Tet_transcr_reg_TetR-rel_C_sf"/>
</dbReference>
<keyword evidence="7" id="KW-1185">Reference proteome</keyword>
<dbReference type="InterPro" id="IPR009057">
    <property type="entry name" value="Homeodomain-like_sf"/>
</dbReference>
<dbReference type="PANTHER" id="PTHR30055">
    <property type="entry name" value="HTH-TYPE TRANSCRIPTIONAL REGULATOR RUTR"/>
    <property type="match status" value="1"/>
</dbReference>
<evidence type="ECO:0000256" key="4">
    <source>
        <dbReference type="PROSITE-ProRule" id="PRU00335"/>
    </source>
</evidence>
<comment type="caution">
    <text evidence="6">The sequence shown here is derived from an EMBL/GenBank/DDBJ whole genome shotgun (WGS) entry which is preliminary data.</text>
</comment>
<evidence type="ECO:0000256" key="1">
    <source>
        <dbReference type="ARBA" id="ARBA00023015"/>
    </source>
</evidence>
<keyword evidence="3" id="KW-0804">Transcription</keyword>
<dbReference type="SUPFAM" id="SSF48498">
    <property type="entry name" value="Tetracyclin repressor-like, C-terminal domain"/>
    <property type="match status" value="1"/>
</dbReference>
<dbReference type="SUPFAM" id="SSF46689">
    <property type="entry name" value="Homeodomain-like"/>
    <property type="match status" value="1"/>
</dbReference>
<dbReference type="InterPro" id="IPR025996">
    <property type="entry name" value="MT1864/Rv1816-like_C"/>
</dbReference>
<proteinExistence type="predicted"/>
<evidence type="ECO:0000256" key="2">
    <source>
        <dbReference type="ARBA" id="ARBA00023125"/>
    </source>
</evidence>
<feature type="domain" description="HTH tetR-type" evidence="5">
    <location>
        <begin position="9"/>
        <end position="69"/>
    </location>
</feature>
<sequence>MSTSDDRRPDARSRLVAAARDELVERGVSGISVRSIARRAKVTHAAPQYFFGDRAGLLTAIAAQGFIELSEELAKAEAASGSRLGVLGRVYLRFGLDNPALFELMFRPDQLHPDDPDLRAAQAQSISFLSAAATSAGDEPEEMRAPVLALVSWAFAHGLVALIRDGALQRMATDGDIERLADSMVDAFELAAS</sequence>
<evidence type="ECO:0000256" key="3">
    <source>
        <dbReference type="ARBA" id="ARBA00023163"/>
    </source>
</evidence>
<dbReference type="Pfam" id="PF00440">
    <property type="entry name" value="TetR_N"/>
    <property type="match status" value="1"/>
</dbReference>
<dbReference type="EMBL" id="MZMQ01000001">
    <property type="protein sequence ID" value="OQJ63677.1"/>
    <property type="molecule type" value="Genomic_DNA"/>
</dbReference>
<evidence type="ECO:0000259" key="5">
    <source>
        <dbReference type="PROSITE" id="PS50977"/>
    </source>
</evidence>
<gene>
    <name evidence="6" type="ORF">B5P24_12090</name>
</gene>
<feature type="DNA-binding region" description="H-T-H motif" evidence="4">
    <location>
        <begin position="32"/>
        <end position="51"/>
    </location>
</feature>
<protein>
    <recommendedName>
        <fullName evidence="5">HTH tetR-type domain-containing protein</fullName>
    </recommendedName>
</protein>
<dbReference type="OrthoDB" id="3173376at2"/>
<accession>A0A225CA87</accession>
<dbReference type="GO" id="GO:0000976">
    <property type="term" value="F:transcription cis-regulatory region binding"/>
    <property type="evidence" value="ECO:0007669"/>
    <property type="project" value="TreeGrafter"/>
</dbReference>
<evidence type="ECO:0000313" key="7">
    <source>
        <dbReference type="Proteomes" id="UP000215316"/>
    </source>
</evidence>
<dbReference type="RefSeq" id="WP_094129893.1">
    <property type="nucleotide sequence ID" value="NZ_CP040788.1"/>
</dbReference>
<dbReference type="InterPro" id="IPR050109">
    <property type="entry name" value="HTH-type_TetR-like_transc_reg"/>
</dbReference>
<dbReference type="InterPro" id="IPR001647">
    <property type="entry name" value="HTH_TetR"/>
</dbReference>
<evidence type="ECO:0000313" key="6">
    <source>
        <dbReference type="EMBL" id="OQJ63677.1"/>
    </source>
</evidence>
<dbReference type="Pfam" id="PF13305">
    <property type="entry name" value="TetR_C_33"/>
    <property type="match status" value="1"/>
</dbReference>
<keyword evidence="1" id="KW-0805">Transcription regulation</keyword>
<name>A0A225CA87_9MICO</name>
<keyword evidence="2 4" id="KW-0238">DNA-binding</keyword>
<dbReference type="PROSITE" id="PS50977">
    <property type="entry name" value="HTH_TETR_2"/>
    <property type="match status" value="1"/>
</dbReference>
<dbReference type="Gene3D" id="1.10.357.10">
    <property type="entry name" value="Tetracycline Repressor, domain 2"/>
    <property type="match status" value="1"/>
</dbReference>
<reference evidence="6" key="1">
    <citation type="submission" date="2017-08" db="EMBL/GenBank/DDBJ databases">
        <title>Genomes of multiple Clavibacter strains from different subspecies.</title>
        <authorList>
            <person name="Yuan X.-K."/>
            <person name="Li X.-S."/>
            <person name="Nie J."/>
            <person name="De Boer S.H."/>
        </authorList>
    </citation>
    <scope>NUCLEOTIDE SEQUENCE [LARGE SCALE GENOMIC DNA]</scope>
    <source>
        <strain evidence="6">ATCC 33566</strain>
    </source>
</reference>